<evidence type="ECO:0000313" key="5">
    <source>
        <dbReference type="Proteomes" id="UP000195897"/>
    </source>
</evidence>
<proteinExistence type="predicted"/>
<gene>
    <name evidence="4" type="ORF">B5F17_11110</name>
</gene>
<dbReference type="InterPro" id="IPR039532">
    <property type="entry name" value="TetR_C_Firmicutes"/>
</dbReference>
<keyword evidence="1 2" id="KW-0238">DNA-binding</keyword>
<evidence type="ECO:0000259" key="3">
    <source>
        <dbReference type="PROSITE" id="PS50977"/>
    </source>
</evidence>
<dbReference type="InterPro" id="IPR001647">
    <property type="entry name" value="HTH_TetR"/>
</dbReference>
<dbReference type="GO" id="GO:0003677">
    <property type="term" value="F:DNA binding"/>
    <property type="evidence" value="ECO:0007669"/>
    <property type="project" value="UniProtKB-UniRule"/>
</dbReference>
<evidence type="ECO:0000256" key="2">
    <source>
        <dbReference type="PROSITE-ProRule" id="PRU00335"/>
    </source>
</evidence>
<dbReference type="InterPro" id="IPR009057">
    <property type="entry name" value="Homeodomain-like_sf"/>
</dbReference>
<dbReference type="PANTHER" id="PTHR43479:SF7">
    <property type="entry name" value="TETR-FAMILY TRANSCRIPTIONAL REGULATOR"/>
    <property type="match status" value="1"/>
</dbReference>
<protein>
    <recommendedName>
        <fullName evidence="3">HTH tetR-type domain-containing protein</fullName>
    </recommendedName>
</protein>
<dbReference type="SUPFAM" id="SSF46689">
    <property type="entry name" value="Homeodomain-like"/>
    <property type="match status" value="1"/>
</dbReference>
<reference evidence="5" key="1">
    <citation type="submission" date="2017-04" db="EMBL/GenBank/DDBJ databases">
        <title>Function of individual gut microbiota members based on whole genome sequencing of pure cultures obtained from chicken caecum.</title>
        <authorList>
            <person name="Medvecky M."/>
            <person name="Cejkova D."/>
            <person name="Polansky O."/>
            <person name="Karasova D."/>
            <person name="Kubasova T."/>
            <person name="Cizek A."/>
            <person name="Rychlik I."/>
        </authorList>
    </citation>
    <scope>NUCLEOTIDE SEQUENCE [LARGE SCALE GENOMIC DNA]</scope>
    <source>
        <strain evidence="5">An180</strain>
    </source>
</reference>
<dbReference type="AlphaFoldDB" id="A0A1Y4L8U8"/>
<name>A0A1Y4L8U8_9FIRM</name>
<dbReference type="InterPro" id="IPR050624">
    <property type="entry name" value="HTH-type_Tx_Regulator"/>
</dbReference>
<dbReference type="Proteomes" id="UP000195897">
    <property type="component" value="Unassembled WGS sequence"/>
</dbReference>
<dbReference type="Pfam" id="PF00440">
    <property type="entry name" value="TetR_N"/>
    <property type="match status" value="1"/>
</dbReference>
<organism evidence="4 5">
    <name type="scientific">Butyricicoccus pullicaecorum</name>
    <dbReference type="NCBI Taxonomy" id="501571"/>
    <lineage>
        <taxon>Bacteria</taxon>
        <taxon>Bacillati</taxon>
        <taxon>Bacillota</taxon>
        <taxon>Clostridia</taxon>
        <taxon>Eubacteriales</taxon>
        <taxon>Butyricicoccaceae</taxon>
        <taxon>Butyricicoccus</taxon>
    </lineage>
</organism>
<sequence>MDMSNSDFTKFMIARGLKQLLETKSFTDITIGDIARHCKMSRNTFYYHFKDKYDVINWIFYTEITPIIGDTASIERWGSGMRALCHYMQENRTFYTNVVRFEGQNSLSGCLMEFYENLVRNIIFNANGDRVLSPQQIKMISRFYAHGMSGVLLDWMKNGMVKDPDATVAILEELLSGEIFRQIIAQQDHTEP</sequence>
<evidence type="ECO:0000313" key="4">
    <source>
        <dbReference type="EMBL" id="OUP51909.1"/>
    </source>
</evidence>
<accession>A0A1Y4L8U8</accession>
<feature type="domain" description="HTH tetR-type" evidence="3">
    <location>
        <begin position="7"/>
        <end position="67"/>
    </location>
</feature>
<dbReference type="Pfam" id="PF14278">
    <property type="entry name" value="TetR_C_8"/>
    <property type="match status" value="1"/>
</dbReference>
<evidence type="ECO:0000256" key="1">
    <source>
        <dbReference type="ARBA" id="ARBA00023125"/>
    </source>
</evidence>
<comment type="caution">
    <text evidence="4">The sequence shown here is derived from an EMBL/GenBank/DDBJ whole genome shotgun (WGS) entry which is preliminary data.</text>
</comment>
<dbReference type="Gene3D" id="1.10.357.10">
    <property type="entry name" value="Tetracycline Repressor, domain 2"/>
    <property type="match status" value="1"/>
</dbReference>
<dbReference type="EMBL" id="NFKK01000015">
    <property type="protein sequence ID" value="OUP51909.1"/>
    <property type="molecule type" value="Genomic_DNA"/>
</dbReference>
<dbReference type="PANTHER" id="PTHR43479">
    <property type="entry name" value="ACREF/ENVCD OPERON REPRESSOR-RELATED"/>
    <property type="match status" value="1"/>
</dbReference>
<feature type="DNA-binding region" description="H-T-H motif" evidence="2">
    <location>
        <begin position="30"/>
        <end position="49"/>
    </location>
</feature>
<dbReference type="PROSITE" id="PS50977">
    <property type="entry name" value="HTH_TETR_2"/>
    <property type="match status" value="1"/>
</dbReference>